<keyword evidence="3" id="KW-1185">Reference proteome</keyword>
<feature type="compositionally biased region" description="Polar residues" evidence="1">
    <location>
        <begin position="19"/>
        <end position="29"/>
    </location>
</feature>
<dbReference type="VEuPathDB" id="VectorBase:GMOY000666"/>
<dbReference type="Proteomes" id="UP000092444">
    <property type="component" value="Unassembled WGS sequence"/>
</dbReference>
<feature type="compositionally biased region" description="Acidic residues" evidence="1">
    <location>
        <begin position="255"/>
        <end position="265"/>
    </location>
</feature>
<dbReference type="EMBL" id="CCAG010017361">
    <property type="status" value="NOT_ANNOTATED_CDS"/>
    <property type="molecule type" value="Genomic_DNA"/>
</dbReference>
<reference evidence="2" key="1">
    <citation type="submission" date="2020-05" db="UniProtKB">
        <authorList>
            <consortium name="EnsemblMetazoa"/>
        </authorList>
    </citation>
    <scope>IDENTIFICATION</scope>
    <source>
        <strain evidence="2">Yale</strain>
    </source>
</reference>
<protein>
    <submittedName>
        <fullName evidence="2">Uncharacterized protein</fullName>
    </submittedName>
</protein>
<feature type="region of interest" description="Disordered" evidence="1">
    <location>
        <begin position="254"/>
        <end position="280"/>
    </location>
</feature>
<dbReference type="EnsemblMetazoa" id="GMOY000666-RA">
    <property type="protein sequence ID" value="GMOY000666-PA"/>
    <property type="gene ID" value="GMOY000666"/>
</dbReference>
<evidence type="ECO:0000313" key="3">
    <source>
        <dbReference type="Proteomes" id="UP000092444"/>
    </source>
</evidence>
<evidence type="ECO:0000313" key="2">
    <source>
        <dbReference type="EnsemblMetazoa" id="GMOY000666-PA"/>
    </source>
</evidence>
<name>A0A1B0FAV6_GLOMM</name>
<evidence type="ECO:0000256" key="1">
    <source>
        <dbReference type="SAM" id="MobiDB-lite"/>
    </source>
</evidence>
<feature type="compositionally biased region" description="Polar residues" evidence="1">
    <location>
        <begin position="266"/>
        <end position="280"/>
    </location>
</feature>
<organism evidence="2 3">
    <name type="scientific">Glossina morsitans morsitans</name>
    <name type="common">Savannah tsetse fly</name>
    <dbReference type="NCBI Taxonomy" id="37546"/>
    <lineage>
        <taxon>Eukaryota</taxon>
        <taxon>Metazoa</taxon>
        <taxon>Ecdysozoa</taxon>
        <taxon>Arthropoda</taxon>
        <taxon>Hexapoda</taxon>
        <taxon>Insecta</taxon>
        <taxon>Pterygota</taxon>
        <taxon>Neoptera</taxon>
        <taxon>Endopterygota</taxon>
        <taxon>Diptera</taxon>
        <taxon>Brachycera</taxon>
        <taxon>Muscomorpha</taxon>
        <taxon>Hippoboscoidea</taxon>
        <taxon>Glossinidae</taxon>
        <taxon>Glossina</taxon>
    </lineage>
</organism>
<sequence length="280" mass="32356">MSSSHCSTKSKDESHPNNDRVNVNPNSYNDYLDNLESERERERRSKLLDIINWLQQRHHDNRMRVKVGKRIWLRGKRSKHDSFPKTSEVTQGALQVWRGLPERIRQDPSLASFRQEHERVHGEKELDPTATNMTHRFSVSPANALEFNFIGDEVTEGALQVWRALPERIRQDPSLASFRQEHERLHGYEPTDVDPLPSDDVDERSQNNGGVDADLVNDNDCLDHKPSDNVKKFNAFNITNEMGQMRILDGREVENNNDDQQDDPEQSVTSKVTCNLQAHI</sequence>
<feature type="region of interest" description="Disordered" evidence="1">
    <location>
        <begin position="1"/>
        <end position="37"/>
    </location>
</feature>
<dbReference type="STRING" id="37546.A0A1B0FAV6"/>
<feature type="region of interest" description="Disordered" evidence="1">
    <location>
        <begin position="184"/>
        <end position="228"/>
    </location>
</feature>
<dbReference type="EMBL" id="CCAG010017360">
    <property type="status" value="NOT_ANNOTATED_CDS"/>
    <property type="molecule type" value="Genomic_DNA"/>
</dbReference>
<accession>A0A1B0FAV6</accession>
<dbReference type="AlphaFoldDB" id="A0A1B0FAV6"/>
<proteinExistence type="predicted"/>
<feature type="compositionally biased region" description="Basic and acidic residues" evidence="1">
    <location>
        <begin position="9"/>
        <end position="18"/>
    </location>
</feature>